<name>A0A223S3M9_9ACTN</name>
<accession>A0A223S3M9</accession>
<organism evidence="1 2">
    <name type="scientific">Nocardiopsis gilva YIM 90087</name>
    <dbReference type="NCBI Taxonomy" id="1235441"/>
    <lineage>
        <taxon>Bacteria</taxon>
        <taxon>Bacillati</taxon>
        <taxon>Actinomycetota</taxon>
        <taxon>Actinomycetes</taxon>
        <taxon>Streptosporangiales</taxon>
        <taxon>Nocardiopsidaceae</taxon>
        <taxon>Nocardiopsis</taxon>
    </lineage>
</organism>
<dbReference type="EMBL" id="CP022753">
    <property type="protein sequence ID" value="ASU82725.1"/>
    <property type="molecule type" value="Genomic_DNA"/>
</dbReference>
<evidence type="ECO:0000313" key="1">
    <source>
        <dbReference type="EMBL" id="ASU82725.1"/>
    </source>
</evidence>
<reference evidence="1 2" key="1">
    <citation type="submission" date="2017-08" db="EMBL/GenBank/DDBJ databases">
        <title>The complete genome sequence of Nocardiopsis gilva YIM 90087.</title>
        <authorList>
            <person name="Yin M."/>
            <person name="Tang S."/>
        </authorList>
    </citation>
    <scope>NUCLEOTIDE SEQUENCE [LARGE SCALE GENOMIC DNA]</scope>
    <source>
        <strain evidence="1 2">YIM 90087</strain>
    </source>
</reference>
<proteinExistence type="predicted"/>
<dbReference type="KEGG" id="ngv:CDO52_07945"/>
<evidence type="ECO:0000313" key="2">
    <source>
        <dbReference type="Proteomes" id="UP000215005"/>
    </source>
</evidence>
<keyword evidence="2" id="KW-1185">Reference proteome</keyword>
<dbReference type="AlphaFoldDB" id="A0A223S3M9"/>
<sequence>MGGIGLLSACAVATDETPDGEEAVTRAAFERDGKTWPLKTDSAELRCYDGEVVTATVDGTEYQLNSQAQREGFPSIEPIWADAQGSPYDLKVNLGELIDAGIGLCATPQ</sequence>
<evidence type="ECO:0008006" key="3">
    <source>
        <dbReference type="Google" id="ProtNLM"/>
    </source>
</evidence>
<gene>
    <name evidence="1" type="ORF">CDO52_07945</name>
</gene>
<dbReference type="Proteomes" id="UP000215005">
    <property type="component" value="Chromosome"/>
</dbReference>
<protein>
    <recommendedName>
        <fullName evidence="3">DUF2511 domain-containing protein</fullName>
    </recommendedName>
</protein>